<keyword evidence="3 7" id="KW-0812">Transmembrane</keyword>
<dbReference type="CDD" id="cd17341">
    <property type="entry name" value="MFS_NRT2_like"/>
    <property type="match status" value="1"/>
</dbReference>
<evidence type="ECO:0000256" key="4">
    <source>
        <dbReference type="ARBA" id="ARBA00022989"/>
    </source>
</evidence>
<proteinExistence type="inferred from homology"/>
<evidence type="ECO:0000256" key="6">
    <source>
        <dbReference type="ARBA" id="ARBA00023136"/>
    </source>
</evidence>
<evidence type="ECO:0000256" key="3">
    <source>
        <dbReference type="ARBA" id="ARBA00022692"/>
    </source>
</evidence>
<keyword evidence="5" id="KW-0534">Nitrate assimilation</keyword>
<feature type="transmembrane region" description="Helical" evidence="7">
    <location>
        <begin position="324"/>
        <end position="344"/>
    </location>
</feature>
<dbReference type="AlphaFoldDB" id="A0A7N0U9E0"/>
<dbReference type="FunFam" id="1.20.1250.20:FF:000053">
    <property type="entry name" value="Nitrate transporter 2.1"/>
    <property type="match status" value="1"/>
</dbReference>
<keyword evidence="4 7" id="KW-1133">Transmembrane helix</keyword>
<dbReference type="Pfam" id="PF07690">
    <property type="entry name" value="MFS_1"/>
    <property type="match status" value="1"/>
</dbReference>
<dbReference type="EnsemblPlants" id="Kaladp0058s0335.1.v1.1">
    <property type="protein sequence ID" value="Kaladp0058s0335.1.v1.1"/>
    <property type="gene ID" value="Kaladp0058s0335.v1.1"/>
</dbReference>
<dbReference type="Gene3D" id="1.20.1250.20">
    <property type="entry name" value="MFS general substrate transporter like domains"/>
    <property type="match status" value="2"/>
</dbReference>
<feature type="transmembrane region" description="Helical" evidence="7">
    <location>
        <begin position="72"/>
        <end position="90"/>
    </location>
</feature>
<evidence type="ECO:0000259" key="8">
    <source>
        <dbReference type="PROSITE" id="PS50850"/>
    </source>
</evidence>
<dbReference type="InterPro" id="IPR036259">
    <property type="entry name" value="MFS_trans_sf"/>
</dbReference>
<keyword evidence="6 7" id="KW-0472">Membrane</keyword>
<name>A0A7N0U9E0_KALFE</name>
<feature type="transmembrane region" description="Helical" evidence="7">
    <location>
        <begin position="166"/>
        <end position="186"/>
    </location>
</feature>
<dbReference type="Gramene" id="Kaladp0058s0335.1.v1.1">
    <property type="protein sequence ID" value="Kaladp0058s0335.1.v1.1"/>
    <property type="gene ID" value="Kaladp0058s0335.v1.1"/>
</dbReference>
<accession>A0A7N0U9E0</accession>
<dbReference type="PANTHER" id="PTHR23515">
    <property type="entry name" value="HIGH-AFFINITY NITRATE TRANSPORTER 2.3"/>
    <property type="match status" value="1"/>
</dbReference>
<feature type="transmembrane region" description="Helical" evidence="7">
    <location>
        <begin position="350"/>
        <end position="375"/>
    </location>
</feature>
<dbReference type="GO" id="GO:0009705">
    <property type="term" value="C:plant-type vacuole membrane"/>
    <property type="evidence" value="ECO:0007669"/>
    <property type="project" value="EnsemblPlants"/>
</dbReference>
<dbReference type="GO" id="GO:0015112">
    <property type="term" value="F:nitrate transmembrane transporter activity"/>
    <property type="evidence" value="ECO:0007669"/>
    <property type="project" value="EnsemblPlants"/>
</dbReference>
<evidence type="ECO:0000256" key="5">
    <source>
        <dbReference type="ARBA" id="ARBA00023063"/>
    </source>
</evidence>
<evidence type="ECO:0000313" key="9">
    <source>
        <dbReference type="EnsemblPlants" id="Kaladp0058s0335.1.v1.1"/>
    </source>
</evidence>
<comment type="subcellular location">
    <subcellularLocation>
        <location evidence="1">Membrane</location>
        <topology evidence="1">Multi-pass membrane protein</topology>
    </subcellularLocation>
</comment>
<evidence type="ECO:0000256" key="1">
    <source>
        <dbReference type="ARBA" id="ARBA00004141"/>
    </source>
</evidence>
<evidence type="ECO:0000313" key="10">
    <source>
        <dbReference type="Proteomes" id="UP000594263"/>
    </source>
</evidence>
<feature type="transmembrane region" description="Helical" evidence="7">
    <location>
        <begin position="39"/>
        <end position="60"/>
    </location>
</feature>
<dbReference type="InterPro" id="IPR011701">
    <property type="entry name" value="MFS"/>
</dbReference>
<dbReference type="PROSITE" id="PS50850">
    <property type="entry name" value="MFS"/>
    <property type="match status" value="1"/>
</dbReference>
<dbReference type="GO" id="GO:0042128">
    <property type="term" value="P:nitrate assimilation"/>
    <property type="evidence" value="ECO:0007669"/>
    <property type="project" value="UniProtKB-KW"/>
</dbReference>
<feature type="transmembrane region" description="Helical" evidence="7">
    <location>
        <begin position="198"/>
        <end position="218"/>
    </location>
</feature>
<feature type="domain" description="Major facilitator superfamily (MFS) profile" evidence="8">
    <location>
        <begin position="36"/>
        <end position="430"/>
    </location>
</feature>
<dbReference type="Proteomes" id="UP000594263">
    <property type="component" value="Unplaced"/>
</dbReference>
<dbReference type="OMA" id="VVWFSHA"/>
<dbReference type="SUPFAM" id="SSF103473">
    <property type="entry name" value="MFS general substrate transporter"/>
    <property type="match status" value="1"/>
</dbReference>
<dbReference type="InterPro" id="IPR020846">
    <property type="entry name" value="MFS_dom"/>
</dbReference>
<comment type="similarity">
    <text evidence="2">Belongs to the major facilitator superfamily. Nitrate/nitrite porter (TC 2.A.1.8) family.</text>
</comment>
<sequence length="460" mass="49429">MESAQVKPQPFSLPVDDENKATVFRPFSLAAPHMRAFHLAWLSLFACFFSTFSIPPLIAVIRQDIKLTDRDISNAGVASFLGSIFSRLAFGPICDLFGPRLSSAALSLLTVPAVLAASLVTTPLEFIFVRFLIGFCLANFVANQFWMTSMFSGCVVGVANGVAAGWANTGSGVTQLAMPLIYTWIMNTGIQSSTAWRLSFIVPAMFQAATAVLVLLYGQDQPGGQHIQRSSGRNHKQENAYEVLAHGLKNYRGWILGLTYGCSFGVELTVDNIIAQYFYYRFDLNLQVAGAVAACFGLANIFSRPAGGVLSDKMARRYGIRGRLWSLWAVLTMAGLLCFLLGRADSLSGSVLLMCAFSLFVQAASGLTFGVVPFVSKSSLGVISGMTGSGGTVGAVVTQMLLFSGSKFSKQTSISLMGLMMIVFTLPVSSLYFPQEGGMFCGPSKALPSHCDDGYHHLLG</sequence>
<keyword evidence="10" id="KW-1185">Reference proteome</keyword>
<feature type="transmembrane region" description="Helical" evidence="7">
    <location>
        <begin position="284"/>
        <end position="303"/>
    </location>
</feature>
<feature type="transmembrane region" description="Helical" evidence="7">
    <location>
        <begin position="382"/>
        <end position="402"/>
    </location>
</feature>
<evidence type="ECO:0000256" key="2">
    <source>
        <dbReference type="ARBA" id="ARBA00008432"/>
    </source>
</evidence>
<reference evidence="9" key="1">
    <citation type="submission" date="2021-01" db="UniProtKB">
        <authorList>
            <consortium name="EnsemblPlants"/>
        </authorList>
    </citation>
    <scope>IDENTIFICATION</scope>
</reference>
<feature type="transmembrane region" description="Helical" evidence="7">
    <location>
        <begin position="102"/>
        <end position="120"/>
    </location>
</feature>
<dbReference type="InterPro" id="IPR044772">
    <property type="entry name" value="NO3_transporter"/>
</dbReference>
<protein>
    <recommendedName>
        <fullName evidence="8">Major facilitator superfamily (MFS) profile domain-containing protein</fullName>
    </recommendedName>
</protein>
<feature type="transmembrane region" description="Helical" evidence="7">
    <location>
        <begin position="127"/>
        <end position="146"/>
    </location>
</feature>
<organism evidence="9 10">
    <name type="scientific">Kalanchoe fedtschenkoi</name>
    <name type="common">Lavender scallops</name>
    <name type="synonym">South American air plant</name>
    <dbReference type="NCBI Taxonomy" id="63787"/>
    <lineage>
        <taxon>Eukaryota</taxon>
        <taxon>Viridiplantae</taxon>
        <taxon>Streptophyta</taxon>
        <taxon>Embryophyta</taxon>
        <taxon>Tracheophyta</taxon>
        <taxon>Spermatophyta</taxon>
        <taxon>Magnoliopsida</taxon>
        <taxon>eudicotyledons</taxon>
        <taxon>Gunneridae</taxon>
        <taxon>Pentapetalae</taxon>
        <taxon>Saxifragales</taxon>
        <taxon>Crassulaceae</taxon>
        <taxon>Kalanchoe</taxon>
    </lineage>
</organism>
<evidence type="ECO:0000256" key="7">
    <source>
        <dbReference type="SAM" id="Phobius"/>
    </source>
</evidence>
<feature type="transmembrane region" description="Helical" evidence="7">
    <location>
        <begin position="414"/>
        <end position="433"/>
    </location>
</feature>